<evidence type="ECO:0000259" key="3">
    <source>
        <dbReference type="PROSITE" id="PS50853"/>
    </source>
</evidence>
<dbReference type="InterPro" id="IPR036116">
    <property type="entry name" value="FN3_sf"/>
</dbReference>
<name>A0ABM7PJJ3_9BACT</name>
<dbReference type="InterPro" id="IPR050964">
    <property type="entry name" value="Striated_Muscle_Regulatory"/>
</dbReference>
<keyword evidence="1" id="KW-0677">Repeat</keyword>
<dbReference type="EMBL" id="AP024488">
    <property type="protein sequence ID" value="BCS97476.1"/>
    <property type="molecule type" value="Genomic_DNA"/>
</dbReference>
<feature type="chain" id="PRO_5046019260" description="Fibronectin type-III domain-containing protein" evidence="2">
    <location>
        <begin position="31"/>
        <end position="678"/>
    </location>
</feature>
<dbReference type="SUPFAM" id="SSF49265">
    <property type="entry name" value="Fibronectin type III"/>
    <property type="match status" value="3"/>
</dbReference>
<feature type="signal peptide" evidence="2">
    <location>
        <begin position="1"/>
        <end position="30"/>
    </location>
</feature>
<feature type="domain" description="Fibronectin type-III" evidence="3">
    <location>
        <begin position="495"/>
        <end position="590"/>
    </location>
</feature>
<sequence length="678" mass="75163">MIHVTNHRTKRPLAFLLLLGFLFFACQAMAATPPEESLVLITKVTNEGVRLKWVPTDKGTGYTYTLTRMEPGLLDANGTQVPATLLGSFRMKTQAELQATLPEETMKELTPLLFPQSLYKTDFEKLRILAEEENRKGMLFFLADTRKDLMEILGITYTDLETVSPKSYLYTVEAKQNGAVIASASQLVKTGRLTPMNTPQATAVRYGWGAALKWTNFHAYAAFHIYRSSKENGPFDRITKTPIGVNYQVNEARQVVTPPWFHSDPDLDPAKIYYYRVTGIDSFGDESPQSPSAFAITDAARRPAPLGAVSTTPGDREVTLAWTPKEEGLTYNLFRGYRSNGTFRKLNNAPLTETTYTDTGLVYGQDYFYSVTGVRKEGTESLMSPPAHVPCRDLVPPPVPTGIRAVSKAGEVILEWNAVADDALAGYSVYRAYAADEPDWTRLTSEPQAPLIFVDTLSKAMDKQSFFYKVCAADMNGNISEWSDILEIKLPDVTAPLAPVWSDWTQEKDAVTLTWLPSKAPDVEGYLLYQGKGNRKKQITPKAIAGTRFTHEGLTEGATLTYHLVAVDTAGNHSPESSPLTAHLLDTTPPVIEALTLTLKEGRVVIQATLAGDDFKGMSIQRKRADQKEYRTIRSMAPNTTWTDKRVNPDSSYSYRIIAYDRAGNAATSESQHIATTP</sequence>
<organism evidence="4 5">
    <name type="scientific">Desulfoluna limicola</name>
    <dbReference type="NCBI Taxonomy" id="2810562"/>
    <lineage>
        <taxon>Bacteria</taxon>
        <taxon>Pseudomonadati</taxon>
        <taxon>Thermodesulfobacteriota</taxon>
        <taxon>Desulfobacteria</taxon>
        <taxon>Desulfobacterales</taxon>
        <taxon>Desulfolunaceae</taxon>
        <taxon>Desulfoluna</taxon>
    </lineage>
</organism>
<keyword evidence="2" id="KW-0732">Signal</keyword>
<dbReference type="CDD" id="cd00063">
    <property type="entry name" value="FN3"/>
    <property type="match status" value="2"/>
</dbReference>
<proteinExistence type="predicted"/>
<accession>A0ABM7PJJ3</accession>
<feature type="domain" description="Fibronectin type-III" evidence="3">
    <location>
        <begin position="302"/>
        <end position="398"/>
    </location>
</feature>
<evidence type="ECO:0000313" key="4">
    <source>
        <dbReference type="EMBL" id="BCS97476.1"/>
    </source>
</evidence>
<keyword evidence="5" id="KW-1185">Reference proteome</keyword>
<dbReference type="InterPro" id="IPR003961">
    <property type="entry name" value="FN3_dom"/>
</dbReference>
<gene>
    <name evidence="4" type="ORF">DSLASN_31080</name>
</gene>
<reference evidence="4 5" key="1">
    <citation type="submission" date="2021-02" db="EMBL/GenBank/DDBJ databases">
        <title>Complete genome of Desulfoluna sp. strain ASN36.</title>
        <authorList>
            <person name="Takahashi A."/>
            <person name="Kojima H."/>
            <person name="Fukui M."/>
        </authorList>
    </citation>
    <scope>NUCLEOTIDE SEQUENCE [LARGE SCALE GENOMIC DNA]</scope>
    <source>
        <strain evidence="4 5">ASN36</strain>
    </source>
</reference>
<dbReference type="PROSITE" id="PS50853">
    <property type="entry name" value="FN3"/>
    <property type="match status" value="2"/>
</dbReference>
<dbReference type="Proteomes" id="UP001320148">
    <property type="component" value="Chromosome"/>
</dbReference>
<dbReference type="RefSeq" id="WP_236888899.1">
    <property type="nucleotide sequence ID" value="NZ_AP024488.1"/>
</dbReference>
<evidence type="ECO:0000256" key="1">
    <source>
        <dbReference type="ARBA" id="ARBA00022737"/>
    </source>
</evidence>
<dbReference type="Gene3D" id="2.60.40.10">
    <property type="entry name" value="Immunoglobulins"/>
    <property type="match status" value="5"/>
</dbReference>
<evidence type="ECO:0000256" key="2">
    <source>
        <dbReference type="SAM" id="SignalP"/>
    </source>
</evidence>
<protein>
    <recommendedName>
        <fullName evidence="3">Fibronectin type-III domain-containing protein</fullName>
    </recommendedName>
</protein>
<dbReference type="PANTHER" id="PTHR13817">
    <property type="entry name" value="TITIN"/>
    <property type="match status" value="1"/>
</dbReference>
<dbReference type="PANTHER" id="PTHR13817:SF166">
    <property type="entry name" value="NEURONAL IGCAM-RELATED"/>
    <property type="match status" value="1"/>
</dbReference>
<dbReference type="InterPro" id="IPR013783">
    <property type="entry name" value="Ig-like_fold"/>
</dbReference>
<evidence type="ECO:0000313" key="5">
    <source>
        <dbReference type="Proteomes" id="UP001320148"/>
    </source>
</evidence>
<dbReference type="SMART" id="SM00060">
    <property type="entry name" value="FN3"/>
    <property type="match status" value="3"/>
</dbReference>